<evidence type="ECO:0000256" key="1">
    <source>
        <dbReference type="SAM" id="MobiDB-lite"/>
    </source>
</evidence>
<evidence type="ECO:0000259" key="2">
    <source>
        <dbReference type="Pfam" id="PF00149"/>
    </source>
</evidence>
<evidence type="ECO:0000313" key="3">
    <source>
        <dbReference type="EMBL" id="CAJ1945146.1"/>
    </source>
</evidence>
<feature type="region of interest" description="Disordered" evidence="1">
    <location>
        <begin position="1"/>
        <end position="24"/>
    </location>
</feature>
<dbReference type="InterPro" id="IPR004843">
    <property type="entry name" value="Calcineurin-like_PHP"/>
</dbReference>
<proteinExistence type="predicted"/>
<dbReference type="Gene3D" id="3.60.21.10">
    <property type="match status" value="1"/>
</dbReference>
<dbReference type="PANTHER" id="PTHR12905">
    <property type="entry name" value="METALLOPHOSPHOESTERASE"/>
    <property type="match status" value="1"/>
</dbReference>
<feature type="domain" description="Calcineurin-like phosphoesterase" evidence="2">
    <location>
        <begin position="31"/>
        <end position="237"/>
    </location>
</feature>
<organism evidence="3 4">
    <name type="scientific">Cylindrotheca closterium</name>
    <dbReference type="NCBI Taxonomy" id="2856"/>
    <lineage>
        <taxon>Eukaryota</taxon>
        <taxon>Sar</taxon>
        <taxon>Stramenopiles</taxon>
        <taxon>Ochrophyta</taxon>
        <taxon>Bacillariophyta</taxon>
        <taxon>Bacillariophyceae</taxon>
        <taxon>Bacillariophycidae</taxon>
        <taxon>Bacillariales</taxon>
        <taxon>Bacillariaceae</taxon>
        <taxon>Cylindrotheca</taxon>
    </lineage>
</organism>
<name>A0AAD2FJG9_9STRA</name>
<dbReference type="EMBL" id="CAKOGP040001335">
    <property type="protein sequence ID" value="CAJ1945146.1"/>
    <property type="molecule type" value="Genomic_DNA"/>
</dbReference>
<dbReference type="Pfam" id="PF00149">
    <property type="entry name" value="Metallophos"/>
    <property type="match status" value="1"/>
</dbReference>
<dbReference type="InterPro" id="IPR051693">
    <property type="entry name" value="UPF0046_metallophosphoest"/>
</dbReference>
<gene>
    <name evidence="3" type="ORF">CYCCA115_LOCUS9290</name>
</gene>
<protein>
    <recommendedName>
        <fullName evidence="2">Calcineurin-like phosphoesterase domain-containing protein</fullName>
    </recommendedName>
</protein>
<dbReference type="InterPro" id="IPR029052">
    <property type="entry name" value="Metallo-depent_PP-like"/>
</dbReference>
<keyword evidence="4" id="KW-1185">Reference proteome</keyword>
<dbReference type="GO" id="GO:0016787">
    <property type="term" value="F:hydrolase activity"/>
    <property type="evidence" value="ECO:0007669"/>
    <property type="project" value="InterPro"/>
</dbReference>
<comment type="caution">
    <text evidence="3">The sequence shown here is derived from an EMBL/GenBank/DDBJ whole genome shotgun (WGS) entry which is preliminary data.</text>
</comment>
<evidence type="ECO:0000313" key="4">
    <source>
        <dbReference type="Proteomes" id="UP001295423"/>
    </source>
</evidence>
<accession>A0AAD2FJG9</accession>
<dbReference type="AlphaFoldDB" id="A0AAD2FJG9"/>
<reference evidence="3" key="1">
    <citation type="submission" date="2023-08" db="EMBL/GenBank/DDBJ databases">
        <authorList>
            <person name="Audoor S."/>
            <person name="Bilcke G."/>
        </authorList>
    </citation>
    <scope>NUCLEOTIDE SEQUENCE</scope>
</reference>
<dbReference type="SUPFAM" id="SSF56300">
    <property type="entry name" value="Metallo-dependent phosphatases"/>
    <property type="match status" value="1"/>
</dbReference>
<sequence>MSSAQPTNNDNSNEGVVSKSATGSSQKETVRLVIISDTHGHHKKLTSILPKGDILIHLGDFCNKGSASDALEFANWITKMAAIPSNQKQISSQHALYEEIIVLEGNHDRTRKLSPAEIKAKPPIDLTKMFKRVNSDTDGKVQFLQDQMVQSKRFPLKFYGASWNSCAGDNFPTQFDFMGQEPPDVMLAHLNPYISSKITYPQLESLELVHAWRGAEGLSRTVLQNKIPLCMSGHLHWGRGVIHVPHNRNKQQQNNNGSSSVFINAASMKSHRDAGILYEPVVVDYDLEQRKPIRIDLSYTTVEN</sequence>
<dbReference type="Proteomes" id="UP001295423">
    <property type="component" value="Unassembled WGS sequence"/>
</dbReference>
<dbReference type="PANTHER" id="PTHR12905:SF0">
    <property type="entry name" value="CALCINEURIN-LIKE PHOSPHOESTERASE DOMAIN-CONTAINING PROTEIN"/>
    <property type="match status" value="1"/>
</dbReference>